<organism evidence="1 2">
    <name type="scientific">Eiseniibacteriota bacterium</name>
    <dbReference type="NCBI Taxonomy" id="2212470"/>
    <lineage>
        <taxon>Bacteria</taxon>
        <taxon>Candidatus Eiseniibacteriota</taxon>
    </lineage>
</organism>
<protein>
    <recommendedName>
        <fullName evidence="3">Nucleotidyltransferase family protein</fullName>
    </recommendedName>
</protein>
<comment type="caution">
    <text evidence="1">The sequence shown here is derived from an EMBL/GenBank/DDBJ whole genome shotgun (WGS) entry which is preliminary data.</text>
</comment>
<proteinExistence type="predicted"/>
<sequence length="192" mass="21308">MPDTRIEIVARVASILDGLGIPYVIGGSLASATHGTPRTTADADLVIDLRADQIDNLARGLGADFYVSRDAMRDAVRDRDSFNAISLVAPFKIDFFVLGRNPFDAEEFRRRVPQEMGDDRPYSLMVKTAEDTILRKLEWFRKGGEISDQQWKDVLGVLTVSGHRLNNAYLDRWASELGVADLLAKARAQAEA</sequence>
<evidence type="ECO:0008006" key="3">
    <source>
        <dbReference type="Google" id="ProtNLM"/>
    </source>
</evidence>
<dbReference type="AlphaFoldDB" id="A0A538SD62"/>
<reference evidence="1 2" key="1">
    <citation type="journal article" date="2019" name="Nat. Microbiol.">
        <title>Mediterranean grassland soil C-N compound turnover is dependent on rainfall and depth, and is mediated by genomically divergent microorganisms.</title>
        <authorList>
            <person name="Diamond S."/>
            <person name="Andeer P.F."/>
            <person name="Li Z."/>
            <person name="Crits-Christoph A."/>
            <person name="Burstein D."/>
            <person name="Anantharaman K."/>
            <person name="Lane K.R."/>
            <person name="Thomas B.C."/>
            <person name="Pan C."/>
            <person name="Northen T.R."/>
            <person name="Banfield J.F."/>
        </authorList>
    </citation>
    <scope>NUCLEOTIDE SEQUENCE [LARGE SCALE GENOMIC DNA]</scope>
    <source>
        <strain evidence="1">WS_2</strain>
    </source>
</reference>
<name>A0A538SD62_UNCEI</name>
<evidence type="ECO:0000313" key="2">
    <source>
        <dbReference type="Proteomes" id="UP000317716"/>
    </source>
</evidence>
<dbReference type="InterPro" id="IPR043519">
    <property type="entry name" value="NT_sf"/>
</dbReference>
<gene>
    <name evidence="1" type="ORF">E6K72_12410</name>
</gene>
<dbReference type="Proteomes" id="UP000317716">
    <property type="component" value="Unassembled WGS sequence"/>
</dbReference>
<dbReference type="Gene3D" id="3.30.460.40">
    <property type="match status" value="1"/>
</dbReference>
<dbReference type="EMBL" id="VBOS01000452">
    <property type="protein sequence ID" value="TMQ49296.1"/>
    <property type="molecule type" value="Genomic_DNA"/>
</dbReference>
<dbReference type="SUPFAM" id="SSF81301">
    <property type="entry name" value="Nucleotidyltransferase"/>
    <property type="match status" value="1"/>
</dbReference>
<evidence type="ECO:0000313" key="1">
    <source>
        <dbReference type="EMBL" id="TMQ49296.1"/>
    </source>
</evidence>
<accession>A0A538SD62</accession>